<name>A0A2I0TYJ1_LIMLA</name>
<gene>
    <name evidence="1" type="ORF">llap_10851</name>
</gene>
<reference evidence="2" key="2">
    <citation type="submission" date="2017-12" db="EMBL/GenBank/DDBJ databases">
        <title>Genome sequence of the Bar-tailed Godwit (Limosa lapponica baueri).</title>
        <authorList>
            <person name="Lima N.C.B."/>
            <person name="Parody-Merino A.M."/>
            <person name="Battley P.F."/>
            <person name="Fidler A.E."/>
            <person name="Prosdocimi F."/>
        </authorList>
    </citation>
    <scope>NUCLEOTIDE SEQUENCE [LARGE SCALE GENOMIC DNA]</scope>
</reference>
<protein>
    <submittedName>
        <fullName evidence="1">Uncharacterized protein</fullName>
    </submittedName>
</protein>
<evidence type="ECO:0000313" key="2">
    <source>
        <dbReference type="Proteomes" id="UP000233556"/>
    </source>
</evidence>
<sequence length="157" mass="17705">MSVSLSLSGEPVGFETKSEAVVSSPERWMLPCAVLMPNRLSAKQCKREQVLIREVSTFNSVIDGVQFLVLRLVDSNLSFDKCESVCCVFLHVDADSLRCEFLEEECQHNYEVKSFLCLPQHLDARIRRLETGTCLLPNCFLGQDEAKEELSDALESQ</sequence>
<keyword evidence="2" id="KW-1185">Reference proteome</keyword>
<evidence type="ECO:0000313" key="1">
    <source>
        <dbReference type="EMBL" id="PKU38842.1"/>
    </source>
</evidence>
<dbReference type="AlphaFoldDB" id="A0A2I0TYJ1"/>
<organism evidence="1 2">
    <name type="scientific">Limosa lapponica baueri</name>
    <dbReference type="NCBI Taxonomy" id="1758121"/>
    <lineage>
        <taxon>Eukaryota</taxon>
        <taxon>Metazoa</taxon>
        <taxon>Chordata</taxon>
        <taxon>Craniata</taxon>
        <taxon>Vertebrata</taxon>
        <taxon>Euteleostomi</taxon>
        <taxon>Archelosauria</taxon>
        <taxon>Archosauria</taxon>
        <taxon>Dinosauria</taxon>
        <taxon>Saurischia</taxon>
        <taxon>Theropoda</taxon>
        <taxon>Coelurosauria</taxon>
        <taxon>Aves</taxon>
        <taxon>Neognathae</taxon>
        <taxon>Neoaves</taxon>
        <taxon>Charadriiformes</taxon>
        <taxon>Scolopacidae</taxon>
        <taxon>Limosa</taxon>
    </lineage>
</organism>
<dbReference type="Proteomes" id="UP000233556">
    <property type="component" value="Unassembled WGS sequence"/>
</dbReference>
<proteinExistence type="predicted"/>
<accession>A0A2I0TYJ1</accession>
<reference evidence="2" key="1">
    <citation type="submission" date="2017-11" db="EMBL/GenBank/DDBJ databases">
        <authorList>
            <person name="Lima N.C."/>
            <person name="Parody-Merino A.M."/>
            <person name="Battley P.F."/>
            <person name="Fidler A.E."/>
            <person name="Prosdocimi F."/>
        </authorList>
    </citation>
    <scope>NUCLEOTIDE SEQUENCE [LARGE SCALE GENOMIC DNA]</scope>
</reference>
<dbReference type="EMBL" id="KZ506641">
    <property type="protein sequence ID" value="PKU38842.1"/>
    <property type="molecule type" value="Genomic_DNA"/>
</dbReference>